<evidence type="ECO:0000313" key="3">
    <source>
        <dbReference type="Proteomes" id="UP000560066"/>
    </source>
</evidence>
<dbReference type="GO" id="GO:0005634">
    <property type="term" value="C:nucleus"/>
    <property type="evidence" value="ECO:0007669"/>
    <property type="project" value="TreeGrafter"/>
</dbReference>
<dbReference type="AlphaFoldDB" id="A0A7L2RC93"/>
<dbReference type="Proteomes" id="UP000560066">
    <property type="component" value="Unassembled WGS sequence"/>
</dbReference>
<dbReference type="GO" id="GO:0006351">
    <property type="term" value="P:DNA-templated transcription"/>
    <property type="evidence" value="ECO:0007669"/>
    <property type="project" value="TreeGrafter"/>
</dbReference>
<evidence type="ECO:0000259" key="1">
    <source>
        <dbReference type="Pfam" id="PF07744"/>
    </source>
</evidence>
<feature type="non-terminal residue" evidence="2">
    <location>
        <position position="1"/>
    </location>
</feature>
<proteinExistence type="predicted"/>
<dbReference type="PANTHER" id="PTHR11477">
    <property type="entry name" value="TRANSCRIPTION FACTOR S-II ZINC FINGER DOMAIN-CONTAINING PROTEIN"/>
    <property type="match status" value="1"/>
</dbReference>
<organism evidence="2 3">
    <name type="scientific">Neodrepanis coruscans</name>
    <name type="common">wattled asity</name>
    <dbReference type="NCBI Taxonomy" id="254563"/>
    <lineage>
        <taxon>Eukaryota</taxon>
        <taxon>Metazoa</taxon>
        <taxon>Chordata</taxon>
        <taxon>Craniata</taxon>
        <taxon>Vertebrata</taxon>
        <taxon>Euteleostomi</taxon>
        <taxon>Archelosauria</taxon>
        <taxon>Archosauria</taxon>
        <taxon>Dinosauria</taxon>
        <taxon>Saurischia</taxon>
        <taxon>Theropoda</taxon>
        <taxon>Coelurosauria</taxon>
        <taxon>Aves</taxon>
        <taxon>Neognathae</taxon>
        <taxon>Neoaves</taxon>
        <taxon>Telluraves</taxon>
        <taxon>Australaves</taxon>
        <taxon>Passeriformes</taxon>
        <taxon>Philepittidae</taxon>
        <taxon>Neodrepanis</taxon>
    </lineage>
</organism>
<gene>
    <name evidence="2" type="primary">Phf3</name>
    <name evidence="2" type="ORF">NEOCOR_R07652</name>
</gene>
<dbReference type="PANTHER" id="PTHR11477:SF10">
    <property type="entry name" value="PHD FINGER PROTEIN 3"/>
    <property type="match status" value="1"/>
</dbReference>
<name>A0A7L2RC93_9PASS</name>
<sequence length="126" mass="14401">LARLNFIWKGFINMPSVAKFVIKAYPVSGSFEYLTEEQKVKQLTFNKSVLHYLFLSSCKQEICVVRFTPVTEEDQISYALLFAYFSSRKRYGVAANNMKQVKDLYLIPLGSSDKVPHHLVPFDGPG</sequence>
<reference evidence="2 3" key="1">
    <citation type="submission" date="2019-09" db="EMBL/GenBank/DDBJ databases">
        <title>Bird 10,000 Genomes (B10K) Project - Family phase.</title>
        <authorList>
            <person name="Zhang G."/>
        </authorList>
    </citation>
    <scope>NUCLEOTIDE SEQUENCE [LARGE SCALE GENOMIC DNA]</scope>
    <source>
        <strain evidence="2">B10K-DU-002-79</strain>
    </source>
</reference>
<evidence type="ECO:0000313" key="2">
    <source>
        <dbReference type="EMBL" id="NXS06862.1"/>
    </source>
</evidence>
<keyword evidence="3" id="KW-1185">Reference proteome</keyword>
<dbReference type="OrthoDB" id="1884872at2759"/>
<comment type="caution">
    <text evidence="2">The sequence shown here is derived from an EMBL/GenBank/DDBJ whole genome shotgun (WGS) entry which is preliminary data.</text>
</comment>
<dbReference type="InterPro" id="IPR012921">
    <property type="entry name" value="SPOC_C"/>
</dbReference>
<dbReference type="Pfam" id="PF07744">
    <property type="entry name" value="SPOC"/>
    <property type="match status" value="1"/>
</dbReference>
<feature type="non-terminal residue" evidence="2">
    <location>
        <position position="126"/>
    </location>
</feature>
<accession>A0A7L2RC93</accession>
<feature type="domain" description="Spen paralogue and orthologue SPOC C-terminal" evidence="1">
    <location>
        <begin position="3"/>
        <end position="116"/>
    </location>
</feature>
<protein>
    <submittedName>
        <fullName evidence="2">PHF3 protein</fullName>
    </submittedName>
</protein>
<dbReference type="EMBL" id="VYZS01011374">
    <property type="protein sequence ID" value="NXS06862.1"/>
    <property type="molecule type" value="Genomic_DNA"/>
</dbReference>